<dbReference type="PANTHER" id="PTHR11908">
    <property type="entry name" value="XANTHINE DEHYDROGENASE"/>
    <property type="match status" value="1"/>
</dbReference>
<dbReference type="Gene3D" id="3.30.365.10">
    <property type="entry name" value="Aldehyde oxidase/xanthine dehydrogenase, molybdopterin binding domain"/>
    <property type="match status" value="4"/>
</dbReference>
<feature type="domain" description="Aldehyde oxidase/xanthine dehydrogenase a/b hammerhead" evidence="3">
    <location>
        <begin position="23"/>
        <end position="138"/>
    </location>
</feature>
<evidence type="ECO:0000313" key="5">
    <source>
        <dbReference type="Proteomes" id="UP000289200"/>
    </source>
</evidence>
<dbReference type="SUPFAM" id="SSF56003">
    <property type="entry name" value="Molybdenum cofactor-binding domain"/>
    <property type="match status" value="1"/>
</dbReference>
<dbReference type="GO" id="GO:0016491">
    <property type="term" value="F:oxidoreductase activity"/>
    <property type="evidence" value="ECO:0007669"/>
    <property type="project" value="UniProtKB-KW"/>
</dbReference>
<dbReference type="PANTHER" id="PTHR11908:SF132">
    <property type="entry name" value="ALDEHYDE OXIDASE 1-RELATED"/>
    <property type="match status" value="1"/>
</dbReference>
<gene>
    <name evidence="4" type="primary">cdhA_2</name>
    <name evidence="4" type="ORF">RHODGE_RHODGE_03836</name>
</gene>
<dbReference type="GO" id="GO:0005506">
    <property type="term" value="F:iron ion binding"/>
    <property type="evidence" value="ECO:0007669"/>
    <property type="project" value="InterPro"/>
</dbReference>
<dbReference type="InterPro" id="IPR016208">
    <property type="entry name" value="Ald_Oxase/xanthine_DH-like"/>
</dbReference>
<evidence type="ECO:0000313" key="4">
    <source>
        <dbReference type="EMBL" id="VCU10634.1"/>
    </source>
</evidence>
<dbReference type="InterPro" id="IPR000674">
    <property type="entry name" value="Ald_Oxase/Xan_DH_a/b"/>
</dbReference>
<evidence type="ECO:0000259" key="3">
    <source>
        <dbReference type="SMART" id="SM01008"/>
    </source>
</evidence>
<reference evidence="5" key="1">
    <citation type="submission" date="2018-10" db="EMBL/GenBank/DDBJ databases">
        <authorList>
            <person name="Peiro R."/>
            <person name="Begona"/>
            <person name="Cbmso G."/>
            <person name="Lopez M."/>
            <person name="Gonzalez S."/>
            <person name="Sacristan E."/>
            <person name="Castillo E."/>
        </authorList>
    </citation>
    <scope>NUCLEOTIDE SEQUENCE [LARGE SCALE GENOMIC DNA]</scope>
</reference>
<organism evidence="4 5">
    <name type="scientific">Rhodoplanes serenus</name>
    <dbReference type="NCBI Taxonomy" id="200615"/>
    <lineage>
        <taxon>Bacteria</taxon>
        <taxon>Pseudomonadati</taxon>
        <taxon>Pseudomonadota</taxon>
        <taxon>Alphaproteobacteria</taxon>
        <taxon>Hyphomicrobiales</taxon>
        <taxon>Nitrobacteraceae</taxon>
        <taxon>Rhodoplanes</taxon>
    </lineage>
</organism>
<proteinExistence type="predicted"/>
<accession>A0A3S4DHN8</accession>
<evidence type="ECO:0000256" key="1">
    <source>
        <dbReference type="ARBA" id="ARBA00022505"/>
    </source>
</evidence>
<keyword evidence="1" id="KW-0500">Molybdenum</keyword>
<dbReference type="SMART" id="SM01008">
    <property type="entry name" value="Ald_Xan_dh_C"/>
    <property type="match status" value="1"/>
</dbReference>
<dbReference type="Pfam" id="PF20256">
    <property type="entry name" value="MoCoBD_2"/>
    <property type="match status" value="1"/>
</dbReference>
<keyword evidence="2" id="KW-0560">Oxidoreductase</keyword>
<evidence type="ECO:0000256" key="2">
    <source>
        <dbReference type="ARBA" id="ARBA00023002"/>
    </source>
</evidence>
<dbReference type="EMBL" id="UWOC01000175">
    <property type="protein sequence ID" value="VCU10634.1"/>
    <property type="molecule type" value="Genomic_DNA"/>
</dbReference>
<dbReference type="OrthoDB" id="9763985at2"/>
<dbReference type="AlphaFoldDB" id="A0A3S4DHN8"/>
<dbReference type="Gene3D" id="3.90.1170.50">
    <property type="entry name" value="Aldehyde oxidase/xanthine dehydrogenase, a/b hammerhead"/>
    <property type="match status" value="1"/>
</dbReference>
<dbReference type="Pfam" id="PF01315">
    <property type="entry name" value="Ald_Xan_dh_C"/>
    <property type="match status" value="1"/>
</dbReference>
<dbReference type="Proteomes" id="UP000289200">
    <property type="component" value="Unassembled WGS sequence"/>
</dbReference>
<dbReference type="InterPro" id="IPR036856">
    <property type="entry name" value="Ald_Oxase/Xan_DH_a/b_sf"/>
</dbReference>
<dbReference type="InterPro" id="IPR037165">
    <property type="entry name" value="AldOxase/xan_DH_Mopterin-bd_sf"/>
</dbReference>
<protein>
    <submittedName>
        <fullName evidence="4">Caffeine dehydrogenase subunit alpha</fullName>
    </submittedName>
</protein>
<keyword evidence="5" id="KW-1185">Reference proteome</keyword>
<sequence>MSTDLPAPAGEPVPHRRTWRLLHGRGRYVGDIRLPGLLHAAVLRAPHAHASIDAIDTAAAAAVPGVVAVFTGADIAPVCAPWRGTHGLYPRLAAPLQHAVAVDTVRWSGEPVALVVAASRAVAEDAAALIAVDYTPRPALADPEAARCGGPLLHPDLGTNVCLTAAHEAGDVDAAFAAAAVVVEKTFRFGRHTGVPLEPRGLVADFDPSERRLTVHHSHQCPHQMQHEFARLLGLAEQRVRVIALDVGGAFGIKQQLYGDEIAVCAASLLLGRPVAWIADRLESFSADIHAREHVVRGRIALSADGDILAFAVDDLHAIGPYSQYPRSSAGEGRAVLAQTGAPYRYRALRARSTAVFQTKGMAGHYRGVGQPIACAVTEALVDRAARKAGLDPVAVRRRNLVRAADLPWRAPTGLVYPRLAVADCMAALDAHVDLAALRRDCDDARRAGRMRGLGLATFVELTSRGPGFYGAGGVPVSSRDGCTVRLEPGGGVRALASVTEQGQGTETGIVQVIAAALGVPLDTVEVITGDTAATFHGGGTWGSRSMAIGGEAAWRAGRALRAEILDLAARLLQADAAALDLRDGVIVEAATGAARLTLAEIAAVGHFRPHELPAGPQPQLVASASFGPLDGPFRAGSGIQLAVVEIDPDSGAVRLDRFVVVHECGRVVNPLLVDEQIRGGVAQGIGAALFEELIYDTDGQLLTGSLADYLLPTAADLCDIELVHVHAAPPEGDGLGLIGVGEAGTVGAAAAVLNAVDDALAARGASIAQIPCTPERILTALGTI</sequence>
<dbReference type="InterPro" id="IPR008274">
    <property type="entry name" value="AldOxase/xan_DH_MoCoBD1"/>
</dbReference>
<dbReference type="RefSeq" id="WP_129610717.1">
    <property type="nucleotide sequence ID" value="NZ_UWOC01000175.1"/>
</dbReference>
<dbReference type="InterPro" id="IPR046867">
    <property type="entry name" value="AldOxase/xan_DH_MoCoBD2"/>
</dbReference>
<dbReference type="SUPFAM" id="SSF54665">
    <property type="entry name" value="CO dehydrogenase molybdoprotein N-domain-like"/>
    <property type="match status" value="1"/>
</dbReference>
<comment type="caution">
    <text evidence="4">The sequence shown here is derived from an EMBL/GenBank/DDBJ whole genome shotgun (WGS) entry which is preliminary data.</text>
</comment>
<name>A0A3S4DHN8_9BRAD</name>
<dbReference type="Pfam" id="PF02738">
    <property type="entry name" value="MoCoBD_1"/>
    <property type="match status" value="1"/>
</dbReference>